<protein>
    <submittedName>
        <fullName evidence="1">Uncharacterized protein</fullName>
    </submittedName>
</protein>
<dbReference type="STRING" id="888741.HMPREF9098_0600"/>
<keyword evidence="2" id="KW-1185">Reference proteome</keyword>
<organism evidence="1 2">
    <name type="scientific">Kingella denitrificans ATCC 33394</name>
    <dbReference type="NCBI Taxonomy" id="888741"/>
    <lineage>
        <taxon>Bacteria</taxon>
        <taxon>Pseudomonadati</taxon>
        <taxon>Pseudomonadota</taxon>
        <taxon>Betaproteobacteria</taxon>
        <taxon>Neisseriales</taxon>
        <taxon>Neisseriaceae</taxon>
        <taxon>Kingella</taxon>
    </lineage>
</organism>
<comment type="caution">
    <text evidence="1">The sequence shown here is derived from an EMBL/GenBank/DDBJ whole genome shotgun (WGS) entry which is preliminary data.</text>
</comment>
<reference evidence="1 2" key="1">
    <citation type="submission" date="2011-01" db="EMBL/GenBank/DDBJ databases">
        <authorList>
            <person name="Muzny D."/>
            <person name="Qin X."/>
            <person name="Deng J."/>
            <person name="Jiang H."/>
            <person name="Liu Y."/>
            <person name="Qu J."/>
            <person name="Song X.-Z."/>
            <person name="Zhang L."/>
            <person name="Thornton R."/>
            <person name="Coyle M."/>
            <person name="Francisco L."/>
            <person name="Jackson L."/>
            <person name="Javaid M."/>
            <person name="Korchina V."/>
            <person name="Kovar C."/>
            <person name="Mata R."/>
            <person name="Mathew T."/>
            <person name="Ngo R."/>
            <person name="Nguyen L."/>
            <person name="Nguyen N."/>
            <person name="Okwuonu G."/>
            <person name="Ongeri F."/>
            <person name="Pham C."/>
            <person name="Simmons D."/>
            <person name="Wilczek-Boney K."/>
            <person name="Hale W."/>
            <person name="Jakkamsetti A."/>
            <person name="Pham P."/>
            <person name="Ruth R."/>
            <person name="San Lucas F."/>
            <person name="Warren J."/>
            <person name="Zhang J."/>
            <person name="Zhao Z."/>
            <person name="Zhou C."/>
            <person name="Zhu D."/>
            <person name="Lee S."/>
            <person name="Bess C."/>
            <person name="Blankenburg K."/>
            <person name="Forbes L."/>
            <person name="Fu Q."/>
            <person name="Gubbala S."/>
            <person name="Hirani K."/>
            <person name="Jayaseelan J.C."/>
            <person name="Lara F."/>
            <person name="Munidasa M."/>
            <person name="Palculict T."/>
            <person name="Patil S."/>
            <person name="Pu L.-L."/>
            <person name="Saada N."/>
            <person name="Tang L."/>
            <person name="Weissenberger G."/>
            <person name="Zhu Y."/>
            <person name="Hemphill L."/>
            <person name="Shang Y."/>
            <person name="Youmans B."/>
            <person name="Ayvaz T."/>
            <person name="Ross M."/>
            <person name="Santibanez J."/>
            <person name="Aqrawi P."/>
            <person name="Gross S."/>
            <person name="Joshi V."/>
            <person name="Fowler G."/>
            <person name="Nazareth L."/>
            <person name="Reid J."/>
            <person name="Worley K."/>
            <person name="Petrosino J."/>
            <person name="Highlander S."/>
            <person name="Gibbs R."/>
        </authorList>
    </citation>
    <scope>NUCLEOTIDE SEQUENCE [LARGE SCALE GENOMIC DNA]</scope>
    <source>
        <strain evidence="1 2">ATCC 33394</strain>
    </source>
</reference>
<evidence type="ECO:0000313" key="2">
    <source>
        <dbReference type="Proteomes" id="UP000004088"/>
    </source>
</evidence>
<sequence>MNDSNYPISRIKRNICEMPPCFKRMVLKRHFSVQDIQRMRQGIIPRNMDDRWLYYMQDNRFFMHRSWTGFCIYIIEFGEQDTHLVTVNGDSAQYRMSPDESAEIETLNRILNSVVLQHG</sequence>
<accession>F0EXL6</accession>
<dbReference type="Proteomes" id="UP000004088">
    <property type="component" value="Unassembled WGS sequence"/>
</dbReference>
<evidence type="ECO:0000313" key="1">
    <source>
        <dbReference type="EMBL" id="EGC18047.1"/>
    </source>
</evidence>
<dbReference type="EMBL" id="AEWV01000008">
    <property type="protein sequence ID" value="EGC18047.1"/>
    <property type="molecule type" value="Genomic_DNA"/>
</dbReference>
<name>F0EXL6_9NEIS</name>
<proteinExistence type="predicted"/>
<dbReference type="HOGENOM" id="CLU_137377_0_0_4"/>
<dbReference type="AlphaFoldDB" id="F0EXL6"/>
<gene>
    <name evidence="1" type="ORF">HMPREF9098_0600</name>
</gene>